<sequence>MAISPLEPARAAPGSTTGPILQMDKSTVRFGEVVANDRVSFDLAPGEIHALLGENGAGKTTLMRVLAGLIQPDEGQVFVRGEARSFESVADSVAAGIGMVHQHFMLVPTLTVAENVSLGLRSAGRLFPNTARVGRELRALADKHGLSLDPSARVSDLSIGQQQRVEIVKALYRGATILILDEPTAVLTPGETDSLLAMLRSLTEQGTSVVFISHKLREIRAVADRVTVLRHGQTVGTWALDSVADAELTSAMIGRDAAPTVSSRLAPTTSVAPVPRLAVERVGARDRRGHAVLDSVSLSVAPGEILGIAGVDGNGQTELAEILSGVRRPSAGEVRLDGANITAATVAERIGHGLAHVPEDRQRTGLILDLSIAENLAMETVGTAMFSRRGSLNRAAVRAHAEDIISRFDIRCSGPDQRVRDLSGGNQQKVLIARAVSRAPSALVVSQPTRGVDLGAVENIHRQILDLAAQGCAVILISTELDEILALSDRIAVLYSGTIISTYDRATVDLGTLGMNMTGQSV</sequence>
<keyword evidence="11" id="KW-1185">Reference proteome</keyword>
<dbReference type="InterPro" id="IPR017871">
    <property type="entry name" value="ABC_transporter-like_CS"/>
</dbReference>
<dbReference type="AlphaFoldDB" id="A0A2T0VF38"/>
<dbReference type="InterPro" id="IPR003439">
    <property type="entry name" value="ABC_transporter-like_ATP-bd"/>
</dbReference>
<dbReference type="CDD" id="cd03216">
    <property type="entry name" value="ABC_Carb_Monos_I"/>
    <property type="match status" value="1"/>
</dbReference>
<dbReference type="GO" id="GO:0005524">
    <property type="term" value="F:ATP binding"/>
    <property type="evidence" value="ECO:0007669"/>
    <property type="project" value="UniProtKB-KW"/>
</dbReference>
<dbReference type="InterPro" id="IPR003593">
    <property type="entry name" value="AAA+_ATPase"/>
</dbReference>
<keyword evidence="3" id="KW-1003">Cell membrane</keyword>
<evidence type="ECO:0000256" key="3">
    <source>
        <dbReference type="ARBA" id="ARBA00022475"/>
    </source>
</evidence>
<dbReference type="SMART" id="SM00382">
    <property type="entry name" value="AAA"/>
    <property type="match status" value="2"/>
</dbReference>
<evidence type="ECO:0000313" key="11">
    <source>
        <dbReference type="Proteomes" id="UP000237983"/>
    </source>
</evidence>
<dbReference type="EMBL" id="PVTL01000003">
    <property type="protein sequence ID" value="PRY68817.1"/>
    <property type="molecule type" value="Genomic_DNA"/>
</dbReference>
<accession>A0A2T0VF38</accession>
<dbReference type="PROSITE" id="PS00211">
    <property type="entry name" value="ABC_TRANSPORTER_1"/>
    <property type="match status" value="1"/>
</dbReference>
<evidence type="ECO:0000256" key="2">
    <source>
        <dbReference type="ARBA" id="ARBA00022448"/>
    </source>
</evidence>
<comment type="subcellular location">
    <subcellularLocation>
        <location evidence="1">Cell membrane</location>
        <topology evidence="1">Peripheral membrane protein</topology>
    </subcellularLocation>
</comment>
<dbReference type="PANTHER" id="PTHR43790:SF9">
    <property type="entry name" value="GALACTOFURANOSE TRANSPORTER ATP-BINDING PROTEIN YTFR"/>
    <property type="match status" value="1"/>
</dbReference>
<dbReference type="Gene3D" id="3.40.50.300">
    <property type="entry name" value="P-loop containing nucleotide triphosphate hydrolases"/>
    <property type="match status" value="2"/>
</dbReference>
<dbReference type="GO" id="GO:0016887">
    <property type="term" value="F:ATP hydrolysis activity"/>
    <property type="evidence" value="ECO:0007669"/>
    <property type="project" value="InterPro"/>
</dbReference>
<proteinExistence type="predicted"/>
<keyword evidence="4" id="KW-0677">Repeat</keyword>
<dbReference type="InterPro" id="IPR027417">
    <property type="entry name" value="P-loop_NTPase"/>
</dbReference>
<name>A0A2T0VF38_9MICO</name>
<dbReference type="SUPFAM" id="SSF52540">
    <property type="entry name" value="P-loop containing nucleoside triphosphate hydrolases"/>
    <property type="match status" value="2"/>
</dbReference>
<protein>
    <submittedName>
        <fullName evidence="10">Nucleoside ABC transporter ATP-binding protein</fullName>
    </submittedName>
</protein>
<dbReference type="CDD" id="cd03215">
    <property type="entry name" value="ABC_Carb_Monos_II"/>
    <property type="match status" value="1"/>
</dbReference>
<feature type="domain" description="ABC transporter" evidence="9">
    <location>
        <begin position="277"/>
        <end position="521"/>
    </location>
</feature>
<evidence type="ECO:0000256" key="1">
    <source>
        <dbReference type="ARBA" id="ARBA00004202"/>
    </source>
</evidence>
<keyword evidence="8" id="KW-0472">Membrane</keyword>
<dbReference type="InterPro" id="IPR050107">
    <property type="entry name" value="ABC_carbohydrate_import_ATPase"/>
</dbReference>
<keyword evidence="2" id="KW-0813">Transport</keyword>
<dbReference type="FunFam" id="3.40.50.300:FF:000127">
    <property type="entry name" value="Ribose import ATP-binding protein RbsA"/>
    <property type="match status" value="1"/>
</dbReference>
<dbReference type="PANTHER" id="PTHR43790">
    <property type="entry name" value="CARBOHYDRATE TRANSPORT ATP-BINDING PROTEIN MG119-RELATED"/>
    <property type="match status" value="1"/>
</dbReference>
<dbReference type="Pfam" id="PF00005">
    <property type="entry name" value="ABC_tran"/>
    <property type="match status" value="2"/>
</dbReference>
<dbReference type="Proteomes" id="UP000237983">
    <property type="component" value="Unassembled WGS sequence"/>
</dbReference>
<keyword evidence="6 10" id="KW-0067">ATP-binding</keyword>
<reference evidence="10 11" key="1">
    <citation type="submission" date="2018-03" db="EMBL/GenBank/DDBJ databases">
        <title>Genomic Encyclopedia of Type Strains, Phase III (KMG-III): the genomes of soil and plant-associated and newly described type strains.</title>
        <authorList>
            <person name="Whitman W."/>
        </authorList>
    </citation>
    <scope>NUCLEOTIDE SEQUENCE [LARGE SCALE GENOMIC DNA]</scope>
    <source>
        <strain evidence="10 11">CGMCC 1.12484</strain>
    </source>
</reference>
<feature type="domain" description="ABC transporter" evidence="9">
    <location>
        <begin position="21"/>
        <end position="256"/>
    </location>
</feature>
<evidence type="ECO:0000256" key="8">
    <source>
        <dbReference type="ARBA" id="ARBA00023136"/>
    </source>
</evidence>
<keyword evidence="5" id="KW-0547">Nucleotide-binding</keyword>
<evidence type="ECO:0000313" key="10">
    <source>
        <dbReference type="EMBL" id="PRY68817.1"/>
    </source>
</evidence>
<evidence type="ECO:0000259" key="9">
    <source>
        <dbReference type="PROSITE" id="PS50893"/>
    </source>
</evidence>
<gene>
    <name evidence="10" type="ORF">B0I08_10321</name>
</gene>
<organism evidence="10 11">
    <name type="scientific">Glaciihabitans tibetensis</name>
    <dbReference type="NCBI Taxonomy" id="1266600"/>
    <lineage>
        <taxon>Bacteria</taxon>
        <taxon>Bacillati</taxon>
        <taxon>Actinomycetota</taxon>
        <taxon>Actinomycetes</taxon>
        <taxon>Micrococcales</taxon>
        <taxon>Microbacteriaceae</taxon>
        <taxon>Glaciihabitans</taxon>
    </lineage>
</organism>
<evidence type="ECO:0000256" key="5">
    <source>
        <dbReference type="ARBA" id="ARBA00022741"/>
    </source>
</evidence>
<keyword evidence="7" id="KW-1278">Translocase</keyword>
<evidence type="ECO:0000256" key="4">
    <source>
        <dbReference type="ARBA" id="ARBA00022737"/>
    </source>
</evidence>
<evidence type="ECO:0000256" key="6">
    <source>
        <dbReference type="ARBA" id="ARBA00022840"/>
    </source>
</evidence>
<evidence type="ECO:0000256" key="7">
    <source>
        <dbReference type="ARBA" id="ARBA00022967"/>
    </source>
</evidence>
<comment type="caution">
    <text evidence="10">The sequence shown here is derived from an EMBL/GenBank/DDBJ whole genome shotgun (WGS) entry which is preliminary data.</text>
</comment>
<dbReference type="PROSITE" id="PS50893">
    <property type="entry name" value="ABC_TRANSPORTER_2"/>
    <property type="match status" value="2"/>
</dbReference>
<dbReference type="GO" id="GO:0005886">
    <property type="term" value="C:plasma membrane"/>
    <property type="evidence" value="ECO:0007669"/>
    <property type="project" value="UniProtKB-SubCell"/>
</dbReference>